<keyword evidence="4" id="KW-1185">Reference proteome</keyword>
<dbReference type="AlphaFoldDB" id="A0A9P6RJH3"/>
<feature type="signal peptide" evidence="2">
    <location>
        <begin position="1"/>
        <end position="20"/>
    </location>
</feature>
<organism evidence="3 4">
    <name type="scientific">Linnemannia gamsii</name>
    <dbReference type="NCBI Taxonomy" id="64522"/>
    <lineage>
        <taxon>Eukaryota</taxon>
        <taxon>Fungi</taxon>
        <taxon>Fungi incertae sedis</taxon>
        <taxon>Mucoromycota</taxon>
        <taxon>Mortierellomycotina</taxon>
        <taxon>Mortierellomycetes</taxon>
        <taxon>Mortierellales</taxon>
        <taxon>Mortierellaceae</taxon>
        <taxon>Linnemannia</taxon>
    </lineage>
</organism>
<reference evidence="3" key="1">
    <citation type="journal article" date="2020" name="Fungal Divers.">
        <title>Resolving the Mortierellaceae phylogeny through synthesis of multi-gene phylogenetics and phylogenomics.</title>
        <authorList>
            <person name="Vandepol N."/>
            <person name="Liber J."/>
            <person name="Desiro A."/>
            <person name="Na H."/>
            <person name="Kennedy M."/>
            <person name="Barry K."/>
            <person name="Grigoriev I.V."/>
            <person name="Miller A.N."/>
            <person name="O'Donnell K."/>
            <person name="Stajich J.E."/>
            <person name="Bonito G."/>
        </authorList>
    </citation>
    <scope>NUCLEOTIDE SEQUENCE</scope>
    <source>
        <strain evidence="3">NVP60</strain>
    </source>
</reference>
<dbReference type="OrthoDB" id="2427107at2759"/>
<feature type="region of interest" description="Disordered" evidence="1">
    <location>
        <begin position="323"/>
        <end position="350"/>
    </location>
</feature>
<evidence type="ECO:0000313" key="4">
    <source>
        <dbReference type="Proteomes" id="UP000823405"/>
    </source>
</evidence>
<dbReference type="EMBL" id="JAAAIN010000059">
    <property type="protein sequence ID" value="KAG0321572.1"/>
    <property type="molecule type" value="Genomic_DNA"/>
</dbReference>
<evidence type="ECO:0000256" key="1">
    <source>
        <dbReference type="SAM" id="MobiDB-lite"/>
    </source>
</evidence>
<evidence type="ECO:0000256" key="2">
    <source>
        <dbReference type="SAM" id="SignalP"/>
    </source>
</evidence>
<keyword evidence="2" id="KW-0732">Signal</keyword>
<feature type="compositionally biased region" description="Acidic residues" evidence="1">
    <location>
        <begin position="323"/>
        <end position="340"/>
    </location>
</feature>
<feature type="chain" id="PRO_5040481973" evidence="2">
    <location>
        <begin position="21"/>
        <end position="350"/>
    </location>
</feature>
<sequence>MKIAHLSLALVVVTVVAAQAANPLAANGAQATYQWAQQGGEQNDLVYQLEDIYSQISELEFRSQFLSRPDQRADIEATATADGGEFDAEFTCSDGFKMIETSLQTVVDAIAKVPISGLGPIQIFLQKAVHTLSDIASKVGSAGASGTILALDSVLTILRTLTKLSSGLFPSAITKELDTVKKNLGSLLMCPASVNAASIEQASCYEIADLYRAIVADVLAHAPIIPEDASEDLRRYYAGAQAILQIISKNSIAANNDALLNSRPVFAAELLDTYRIEMVRAGVKDDVQSYATTSLSLVIGSSNALEACLRIAADPAAAVEDLNDELDALEDEDEADEPESADATPQASTS</sequence>
<gene>
    <name evidence="3" type="ORF">BGZ97_010924</name>
</gene>
<name>A0A9P6RJH3_9FUNG</name>
<comment type="caution">
    <text evidence="3">The sequence shown here is derived from an EMBL/GenBank/DDBJ whole genome shotgun (WGS) entry which is preliminary data.</text>
</comment>
<proteinExistence type="predicted"/>
<evidence type="ECO:0000313" key="3">
    <source>
        <dbReference type="EMBL" id="KAG0321572.1"/>
    </source>
</evidence>
<accession>A0A9P6RJH3</accession>
<protein>
    <submittedName>
        <fullName evidence="3">Uncharacterized protein</fullName>
    </submittedName>
</protein>
<dbReference type="Proteomes" id="UP000823405">
    <property type="component" value="Unassembled WGS sequence"/>
</dbReference>